<evidence type="ECO:0000256" key="10">
    <source>
        <dbReference type="SAM" id="SignalP"/>
    </source>
</evidence>
<evidence type="ECO:0000256" key="3">
    <source>
        <dbReference type="ARBA" id="ARBA00022692"/>
    </source>
</evidence>
<protein>
    <recommendedName>
        <fullName evidence="11">G-protein coupled receptors family 2 profile 2 domain-containing protein</fullName>
    </recommendedName>
</protein>
<accession>A0A8J2WEZ8</accession>
<dbReference type="GO" id="GO:0016020">
    <property type="term" value="C:membrane"/>
    <property type="evidence" value="ECO:0007669"/>
    <property type="project" value="UniProtKB-SubCell"/>
</dbReference>
<feature type="transmembrane region" description="Helical" evidence="9">
    <location>
        <begin position="364"/>
        <end position="390"/>
    </location>
</feature>
<feature type="transmembrane region" description="Helical" evidence="9">
    <location>
        <begin position="564"/>
        <end position="585"/>
    </location>
</feature>
<feature type="compositionally biased region" description="Polar residues" evidence="8">
    <location>
        <begin position="691"/>
        <end position="704"/>
    </location>
</feature>
<dbReference type="Gene3D" id="1.20.1070.10">
    <property type="entry name" value="Rhodopsin 7-helix transmembrane proteins"/>
    <property type="match status" value="2"/>
</dbReference>
<feature type="region of interest" description="Disordered" evidence="8">
    <location>
        <begin position="419"/>
        <end position="453"/>
    </location>
</feature>
<comment type="similarity">
    <text evidence="2">Belongs to the G-protein coupled receptor 2 family. Mth subfamily.</text>
</comment>
<dbReference type="Proteomes" id="UP000789390">
    <property type="component" value="Unassembled WGS sequence"/>
</dbReference>
<evidence type="ECO:0000313" key="12">
    <source>
        <dbReference type="EMBL" id="CAH0099072.1"/>
    </source>
</evidence>
<dbReference type="CDD" id="cd15039">
    <property type="entry name" value="7tmB3_Methuselah-like"/>
    <property type="match status" value="1"/>
</dbReference>
<dbReference type="PANTHER" id="PTHR46953:SF1">
    <property type="entry name" value="G-PROTEIN COUPLED RECEPTOR MTH-LIKE 1-RELATED"/>
    <property type="match status" value="1"/>
</dbReference>
<keyword evidence="13" id="KW-1185">Reference proteome</keyword>
<dbReference type="InterPro" id="IPR052808">
    <property type="entry name" value="GPCR_Mth-like"/>
</dbReference>
<feature type="signal peptide" evidence="10">
    <location>
        <begin position="1"/>
        <end position="27"/>
    </location>
</feature>
<feature type="transmembrane region" description="Helical" evidence="9">
    <location>
        <begin position="467"/>
        <end position="488"/>
    </location>
</feature>
<feature type="transmembrane region" description="Helical" evidence="9">
    <location>
        <begin position="519"/>
        <end position="543"/>
    </location>
</feature>
<evidence type="ECO:0000256" key="4">
    <source>
        <dbReference type="ARBA" id="ARBA00022729"/>
    </source>
</evidence>
<reference evidence="12" key="1">
    <citation type="submission" date="2021-11" db="EMBL/GenBank/DDBJ databases">
        <authorList>
            <person name="Schell T."/>
        </authorList>
    </citation>
    <scope>NUCLEOTIDE SEQUENCE</scope>
    <source>
        <strain evidence="12">M5</strain>
    </source>
</reference>
<dbReference type="Pfam" id="PF00002">
    <property type="entry name" value="7tm_2"/>
    <property type="match status" value="1"/>
</dbReference>
<keyword evidence="6" id="KW-0807">Transducer</keyword>
<dbReference type="InterPro" id="IPR023311">
    <property type="entry name" value="Methusela_ecto_dom_2"/>
</dbReference>
<comment type="subcellular location">
    <subcellularLocation>
        <location evidence="1">Membrane</location>
        <topology evidence="1">Multi-pass membrane protein</topology>
    </subcellularLocation>
</comment>
<evidence type="ECO:0000256" key="2">
    <source>
        <dbReference type="ARBA" id="ARBA00008979"/>
    </source>
</evidence>
<feature type="transmembrane region" description="Helical" evidence="9">
    <location>
        <begin position="300"/>
        <end position="321"/>
    </location>
</feature>
<feature type="chain" id="PRO_5035263775" description="G-protein coupled receptors family 2 profile 2 domain-containing protein" evidence="10">
    <location>
        <begin position="28"/>
        <end position="719"/>
    </location>
</feature>
<gene>
    <name evidence="12" type="ORF">DGAL_LOCUS1181</name>
</gene>
<evidence type="ECO:0000256" key="6">
    <source>
        <dbReference type="ARBA" id="ARBA00023040"/>
    </source>
</evidence>
<dbReference type="OrthoDB" id="6134459at2759"/>
<name>A0A8J2WEZ8_9CRUS</name>
<evidence type="ECO:0000256" key="7">
    <source>
        <dbReference type="ARBA" id="ARBA00023136"/>
    </source>
</evidence>
<dbReference type="InterPro" id="IPR017981">
    <property type="entry name" value="GPCR_2-like_7TM"/>
</dbReference>
<dbReference type="PROSITE" id="PS50261">
    <property type="entry name" value="G_PROTEIN_RECEP_F2_4"/>
    <property type="match status" value="1"/>
</dbReference>
<evidence type="ECO:0000259" key="11">
    <source>
        <dbReference type="PROSITE" id="PS50261"/>
    </source>
</evidence>
<dbReference type="InterPro" id="IPR000832">
    <property type="entry name" value="GPCR_2_secretin-like"/>
</dbReference>
<keyword evidence="6" id="KW-0297">G-protein coupled receptor</keyword>
<feature type="domain" description="G-protein coupled receptors family 2 profile 2" evidence="11">
    <location>
        <begin position="297"/>
        <end position="614"/>
    </location>
</feature>
<dbReference type="Pfam" id="PF06652">
    <property type="entry name" value="Methuselah_N"/>
    <property type="match status" value="1"/>
</dbReference>
<feature type="transmembrane region" description="Helical" evidence="9">
    <location>
        <begin position="333"/>
        <end position="352"/>
    </location>
</feature>
<sequence length="719" mass="81153">MSCFNMIALKLLIVVVTILSAAQFNNGQNSLSKPELLETTQWPQIPLTKCCASETEFYSLGFDTCNENEDMNFNWPPPVYSVRTNESVQASSLLRFSLTYNLSTCTSGYVSQSTRDFRLYTDGSVVAISSSQGARLPKNEFCLNQISSAEQEAEFAVRYCVGDPCNQTHCIRKCCPTGMALNTTTQLCQSYNEPFVLIFHNVSGQVVTPDPGSYIIRDGDAPKCPHGMFPLLPDVNDEDEFYVLPDGQIYLPHYPEDDRYTRDYCIDDFFSEQGDINRQALMCFPPQPEESADNQLVLKVFPYFLFLSSLFLIATFVVYAMIPEIRNIHGVTIMCHVASLAVMYIGLCVIQLGPELPDGACVGLAVIVHFTFLSTFTWLNVMSFDIWWTFSPLNSSINAKAVAVTFWMQTLANITTSSDSSTLFPRRQHTPLTDDDDEEGPNQNLISSCDLRPRNSRHGRQHLGRRIIFYSIYAWGVPFVIVLVGQVLDHVKNLPQHIVTPGFGEVKCWFFEKEAFLAYLYGPIAILILSNIVFFVMTAVLLYRASVDAAFAVNSAHAKQKFRVIFSLFILMGVSWMMEVISFAVGGSAYIWIPTDILNILTGVFIFVIFVCKPNVWKLLKLKCPCLKRLDRCCPSYMTRSNTRQGTTTRSTMKEVSHTKSLNNHLQQQQQQQQQLDDSSSKNKKIKMDAPTQSTQLRDSTQVDSGDEMMIDHESIRMT</sequence>
<dbReference type="GO" id="GO:0007166">
    <property type="term" value="P:cell surface receptor signaling pathway"/>
    <property type="evidence" value="ECO:0007669"/>
    <property type="project" value="InterPro"/>
</dbReference>
<dbReference type="SUPFAM" id="SSF63877">
    <property type="entry name" value="Methuselah ectodomain"/>
    <property type="match status" value="1"/>
</dbReference>
<keyword evidence="5 9" id="KW-1133">Transmembrane helix</keyword>
<keyword evidence="3 9" id="KW-0812">Transmembrane</keyword>
<dbReference type="PANTHER" id="PTHR46953">
    <property type="entry name" value="G-PROTEIN COUPLED RECEPTOR MTH-LIKE 1-RELATED"/>
    <property type="match status" value="1"/>
</dbReference>
<dbReference type="InterPro" id="IPR036272">
    <property type="entry name" value="Methuselah_N_sf"/>
</dbReference>
<feature type="compositionally biased region" description="Basic and acidic residues" evidence="8">
    <location>
        <begin position="710"/>
        <end position="719"/>
    </location>
</feature>
<dbReference type="EMBL" id="CAKKLH010000013">
    <property type="protein sequence ID" value="CAH0099072.1"/>
    <property type="molecule type" value="Genomic_DNA"/>
</dbReference>
<keyword evidence="4 10" id="KW-0732">Signal</keyword>
<dbReference type="GO" id="GO:0004930">
    <property type="term" value="F:G protein-coupled receptor activity"/>
    <property type="evidence" value="ECO:0007669"/>
    <property type="project" value="UniProtKB-KW"/>
</dbReference>
<dbReference type="AlphaFoldDB" id="A0A8J2WEZ8"/>
<dbReference type="Gene3D" id="2.170.180.11">
    <property type="entry name" value="Methuselah ectodomain, domain 2"/>
    <property type="match status" value="2"/>
</dbReference>
<proteinExistence type="inferred from homology"/>
<comment type="caution">
    <text evidence="12">The sequence shown here is derived from an EMBL/GenBank/DDBJ whole genome shotgun (WGS) entry which is preliminary data.</text>
</comment>
<evidence type="ECO:0000256" key="8">
    <source>
        <dbReference type="SAM" id="MobiDB-lite"/>
    </source>
</evidence>
<evidence type="ECO:0000256" key="1">
    <source>
        <dbReference type="ARBA" id="ARBA00004141"/>
    </source>
</evidence>
<feature type="region of interest" description="Disordered" evidence="8">
    <location>
        <begin position="659"/>
        <end position="719"/>
    </location>
</feature>
<feature type="transmembrane region" description="Helical" evidence="9">
    <location>
        <begin position="591"/>
        <end position="612"/>
    </location>
</feature>
<evidence type="ECO:0000256" key="9">
    <source>
        <dbReference type="SAM" id="Phobius"/>
    </source>
</evidence>
<evidence type="ECO:0000313" key="13">
    <source>
        <dbReference type="Proteomes" id="UP000789390"/>
    </source>
</evidence>
<evidence type="ECO:0000256" key="5">
    <source>
        <dbReference type="ARBA" id="ARBA00022989"/>
    </source>
</evidence>
<organism evidence="12 13">
    <name type="scientific">Daphnia galeata</name>
    <dbReference type="NCBI Taxonomy" id="27404"/>
    <lineage>
        <taxon>Eukaryota</taxon>
        <taxon>Metazoa</taxon>
        <taxon>Ecdysozoa</taxon>
        <taxon>Arthropoda</taxon>
        <taxon>Crustacea</taxon>
        <taxon>Branchiopoda</taxon>
        <taxon>Diplostraca</taxon>
        <taxon>Cladocera</taxon>
        <taxon>Anomopoda</taxon>
        <taxon>Daphniidae</taxon>
        <taxon>Daphnia</taxon>
    </lineage>
</organism>
<dbReference type="InterPro" id="IPR010596">
    <property type="entry name" value="Methuselah_N_dom"/>
</dbReference>
<keyword evidence="7 9" id="KW-0472">Membrane</keyword>
<keyword evidence="6" id="KW-0675">Receptor</keyword>